<evidence type="ECO:0000256" key="4">
    <source>
        <dbReference type="ARBA" id="ARBA00023136"/>
    </source>
</evidence>
<dbReference type="InterPro" id="IPR012944">
    <property type="entry name" value="SusD_RagB_dom"/>
</dbReference>
<protein>
    <submittedName>
        <fullName evidence="9">SusD, outer membrane protein</fullName>
    </submittedName>
</protein>
<dbReference type="InterPro" id="IPR033985">
    <property type="entry name" value="SusD-like_N"/>
</dbReference>
<evidence type="ECO:0000259" key="7">
    <source>
        <dbReference type="Pfam" id="PF07980"/>
    </source>
</evidence>
<keyword evidence="3 6" id="KW-0732">Signal</keyword>
<feature type="chain" id="PRO_5002428391" evidence="6">
    <location>
        <begin position="22"/>
        <end position="546"/>
    </location>
</feature>
<organism evidence="9 10">
    <name type="scientific">Geofilum rubicundum JCM 15548</name>
    <dbReference type="NCBI Taxonomy" id="1236989"/>
    <lineage>
        <taxon>Bacteria</taxon>
        <taxon>Pseudomonadati</taxon>
        <taxon>Bacteroidota</taxon>
        <taxon>Bacteroidia</taxon>
        <taxon>Marinilabiliales</taxon>
        <taxon>Marinilabiliaceae</taxon>
        <taxon>Geofilum</taxon>
    </lineage>
</organism>
<feature type="signal peptide" evidence="6">
    <location>
        <begin position="1"/>
        <end position="21"/>
    </location>
</feature>
<accession>A0A0E9LW14</accession>
<dbReference type="CDD" id="cd08977">
    <property type="entry name" value="SusD"/>
    <property type="match status" value="1"/>
</dbReference>
<comment type="subcellular location">
    <subcellularLocation>
        <location evidence="1">Cell outer membrane</location>
    </subcellularLocation>
</comment>
<dbReference type="STRING" id="1236989.JCM15548_11677"/>
<dbReference type="Pfam" id="PF07980">
    <property type="entry name" value="SusD_RagB"/>
    <property type="match status" value="1"/>
</dbReference>
<dbReference type="Proteomes" id="UP000032900">
    <property type="component" value="Unassembled WGS sequence"/>
</dbReference>
<evidence type="ECO:0000256" key="2">
    <source>
        <dbReference type="ARBA" id="ARBA00006275"/>
    </source>
</evidence>
<comment type="caution">
    <text evidence="9">The sequence shown here is derived from an EMBL/GenBank/DDBJ whole genome shotgun (WGS) entry which is preliminary data.</text>
</comment>
<evidence type="ECO:0000259" key="8">
    <source>
        <dbReference type="Pfam" id="PF14322"/>
    </source>
</evidence>
<evidence type="ECO:0000256" key="3">
    <source>
        <dbReference type="ARBA" id="ARBA00022729"/>
    </source>
</evidence>
<evidence type="ECO:0000313" key="9">
    <source>
        <dbReference type="EMBL" id="GAO29488.1"/>
    </source>
</evidence>
<evidence type="ECO:0000256" key="5">
    <source>
        <dbReference type="ARBA" id="ARBA00023237"/>
    </source>
</evidence>
<feature type="domain" description="RagB/SusD" evidence="7">
    <location>
        <begin position="373"/>
        <end position="539"/>
    </location>
</feature>
<dbReference type="GO" id="GO:0009279">
    <property type="term" value="C:cell outer membrane"/>
    <property type="evidence" value="ECO:0007669"/>
    <property type="project" value="UniProtKB-SubCell"/>
</dbReference>
<name>A0A0E9LW14_9BACT</name>
<proteinExistence type="inferred from homology"/>
<dbReference type="Gene3D" id="1.25.40.10">
    <property type="entry name" value="Tetratricopeptide repeat domain"/>
    <property type="match status" value="1"/>
</dbReference>
<evidence type="ECO:0000256" key="1">
    <source>
        <dbReference type="ARBA" id="ARBA00004442"/>
    </source>
</evidence>
<keyword evidence="4" id="KW-0472">Membrane</keyword>
<dbReference type="SUPFAM" id="SSF48452">
    <property type="entry name" value="TPR-like"/>
    <property type="match status" value="1"/>
</dbReference>
<evidence type="ECO:0000256" key="6">
    <source>
        <dbReference type="SAM" id="SignalP"/>
    </source>
</evidence>
<sequence>MKAYKYLTLLWAAGMVLGLGACTDDLNTIPLDEDELVSEVVYDNTIDAYQQSLAKIYAGLAISGNSGGDGDPDVAGVDGGSQASFLRGLWNLQQLPTDEAHCAWGDVGIPDLNEMTWSPDNVFIKGFYYRLYYQINLANAFLRETTEGKLSERGVSDANRSVINEYRAEARFQRALAYYYLLDMFRNVPFVTEDSPLGKDAPPQMEASVIFEYIESELLSCEADMLEPFVGYDNQDYGRAHKAAAWALLSRLYLNAEAYIGVDKYTESITYSKKVMEVAYELEGNYKHNFTADNHLSTEMIFPIRYEGTETQTWGGMTFLIASTVPSDLQSEVNSVGAWQGNRARSSLLDYFQAQDDFEQDSRFAMVRVDKTESVEIESRTLYRNNGIPIVKYYNVYNDGTNPPSNIVYNDFPLFRLGEIYLNFAEAVLRGGAGGTTQEALDLINELRARAYGNETTSAIAQSELTLDFLFDERGREFFFEAQRRTDMVRFGRFAGSAYNWPWKGGVEEGKAVETYLNIYPIPSDDIGANPGLVQNDGYFVNIEEE</sequence>
<dbReference type="Gene3D" id="1.25.40.390">
    <property type="match status" value="1"/>
</dbReference>
<comment type="similarity">
    <text evidence="2">Belongs to the SusD family.</text>
</comment>
<dbReference type="EMBL" id="BAZW01000009">
    <property type="protein sequence ID" value="GAO29488.1"/>
    <property type="molecule type" value="Genomic_DNA"/>
</dbReference>
<dbReference type="PROSITE" id="PS51257">
    <property type="entry name" value="PROKAR_LIPOPROTEIN"/>
    <property type="match status" value="1"/>
</dbReference>
<keyword evidence="5" id="KW-0998">Cell outer membrane</keyword>
<dbReference type="Gene3D" id="1.10.3780.10">
    <property type="entry name" value="SusD-like"/>
    <property type="match status" value="1"/>
</dbReference>
<dbReference type="Pfam" id="PF14322">
    <property type="entry name" value="SusD-like_3"/>
    <property type="match status" value="1"/>
</dbReference>
<dbReference type="RefSeq" id="WP_062123824.1">
    <property type="nucleotide sequence ID" value="NZ_BAZW01000009.1"/>
</dbReference>
<evidence type="ECO:0000313" key="10">
    <source>
        <dbReference type="Proteomes" id="UP000032900"/>
    </source>
</evidence>
<gene>
    <name evidence="9" type="ORF">JCM15548_11677</name>
</gene>
<dbReference type="OrthoDB" id="5694214at2"/>
<dbReference type="AlphaFoldDB" id="A0A0E9LW14"/>
<keyword evidence="10" id="KW-1185">Reference proteome</keyword>
<feature type="domain" description="SusD-like N-terminal" evidence="8">
    <location>
        <begin position="113"/>
        <end position="254"/>
    </location>
</feature>
<dbReference type="InterPro" id="IPR011990">
    <property type="entry name" value="TPR-like_helical_dom_sf"/>
</dbReference>
<reference evidence="9 10" key="1">
    <citation type="journal article" date="2015" name="Microbes Environ.">
        <title>Distribution and evolution of nitrogen fixation genes in the phylum bacteroidetes.</title>
        <authorList>
            <person name="Inoue J."/>
            <person name="Oshima K."/>
            <person name="Suda W."/>
            <person name="Sakamoto M."/>
            <person name="Iino T."/>
            <person name="Noda S."/>
            <person name="Hongoh Y."/>
            <person name="Hattori M."/>
            <person name="Ohkuma M."/>
        </authorList>
    </citation>
    <scope>NUCLEOTIDE SEQUENCE [LARGE SCALE GENOMIC DNA]</scope>
    <source>
        <strain evidence="9">JCM 15548</strain>
    </source>
</reference>